<feature type="compositionally biased region" description="Pro residues" evidence="1">
    <location>
        <begin position="17"/>
        <end position="35"/>
    </location>
</feature>
<evidence type="ECO:0000256" key="1">
    <source>
        <dbReference type="SAM" id="MobiDB-lite"/>
    </source>
</evidence>
<organism evidence="2 3">
    <name type="scientific">Promicromonospora umidemergens</name>
    <dbReference type="NCBI Taxonomy" id="629679"/>
    <lineage>
        <taxon>Bacteria</taxon>
        <taxon>Bacillati</taxon>
        <taxon>Actinomycetota</taxon>
        <taxon>Actinomycetes</taxon>
        <taxon>Micrococcales</taxon>
        <taxon>Promicromonosporaceae</taxon>
        <taxon>Promicromonospora</taxon>
    </lineage>
</organism>
<evidence type="ECO:0000313" key="3">
    <source>
        <dbReference type="Proteomes" id="UP001500843"/>
    </source>
</evidence>
<gene>
    <name evidence="2" type="ORF">GCM10023198_37820</name>
</gene>
<dbReference type="EMBL" id="BAABHM010000016">
    <property type="protein sequence ID" value="GAA4711426.1"/>
    <property type="molecule type" value="Genomic_DNA"/>
</dbReference>
<proteinExistence type="predicted"/>
<keyword evidence="3" id="KW-1185">Reference proteome</keyword>
<feature type="compositionally biased region" description="Low complexity" evidence="1">
    <location>
        <begin position="1"/>
        <end position="16"/>
    </location>
</feature>
<comment type="caution">
    <text evidence="2">The sequence shown here is derived from an EMBL/GenBank/DDBJ whole genome shotgun (WGS) entry which is preliminary data.</text>
</comment>
<evidence type="ECO:0000313" key="2">
    <source>
        <dbReference type="EMBL" id="GAA4711426.1"/>
    </source>
</evidence>
<feature type="region of interest" description="Disordered" evidence="1">
    <location>
        <begin position="1"/>
        <end position="71"/>
    </location>
</feature>
<dbReference type="Proteomes" id="UP001500843">
    <property type="component" value="Unassembled WGS sequence"/>
</dbReference>
<accession>A0ABP8XRL7</accession>
<reference evidence="3" key="1">
    <citation type="journal article" date="2019" name="Int. J. Syst. Evol. Microbiol.">
        <title>The Global Catalogue of Microorganisms (GCM) 10K type strain sequencing project: providing services to taxonomists for standard genome sequencing and annotation.</title>
        <authorList>
            <consortium name="The Broad Institute Genomics Platform"/>
            <consortium name="The Broad Institute Genome Sequencing Center for Infectious Disease"/>
            <person name="Wu L."/>
            <person name="Ma J."/>
        </authorList>
    </citation>
    <scope>NUCLEOTIDE SEQUENCE [LARGE SCALE GENOMIC DNA]</scope>
    <source>
        <strain evidence="3">JCM 17975</strain>
    </source>
</reference>
<protein>
    <submittedName>
        <fullName evidence="2">Uncharacterized protein</fullName>
    </submittedName>
</protein>
<sequence>MCIPGLTASARAAARPAAPPAPGPALGPAPAPVPGPARTAQPVARLGPAAPDVSEPETWSAPRVTVMEGRA</sequence>
<name>A0ABP8XRL7_9MICO</name>